<accession>A0ABX2ERX6</accession>
<dbReference type="InterPro" id="IPR036953">
    <property type="entry name" value="GreA/GreB_C_sf"/>
</dbReference>
<dbReference type="SUPFAM" id="SSF54534">
    <property type="entry name" value="FKBP-like"/>
    <property type="match status" value="1"/>
</dbReference>
<dbReference type="InterPro" id="IPR023459">
    <property type="entry name" value="Tscrpt_elong_fac_GreA/B_fam"/>
</dbReference>
<protein>
    <submittedName>
        <fullName evidence="2">GreA/GreB family elongation factor</fullName>
    </submittedName>
</protein>
<dbReference type="GO" id="GO:0003746">
    <property type="term" value="F:translation elongation factor activity"/>
    <property type="evidence" value="ECO:0007669"/>
    <property type="project" value="UniProtKB-KW"/>
</dbReference>
<evidence type="ECO:0000313" key="2">
    <source>
        <dbReference type="EMBL" id="NRF71272.1"/>
    </source>
</evidence>
<dbReference type="PANTHER" id="PTHR30437">
    <property type="entry name" value="TRANSCRIPTION ELONGATION FACTOR GREA"/>
    <property type="match status" value="1"/>
</dbReference>
<dbReference type="EMBL" id="JABRWJ010000011">
    <property type="protein sequence ID" value="NRF71272.1"/>
    <property type="molecule type" value="Genomic_DNA"/>
</dbReference>
<organism evidence="2 3">
    <name type="scientific">Pseudaquabacterium terrae</name>
    <dbReference type="NCBI Taxonomy" id="2732868"/>
    <lineage>
        <taxon>Bacteria</taxon>
        <taxon>Pseudomonadati</taxon>
        <taxon>Pseudomonadota</taxon>
        <taxon>Betaproteobacteria</taxon>
        <taxon>Burkholderiales</taxon>
        <taxon>Sphaerotilaceae</taxon>
        <taxon>Pseudaquabacterium</taxon>
    </lineage>
</organism>
<dbReference type="Pfam" id="PF01272">
    <property type="entry name" value="GreA_GreB"/>
    <property type="match status" value="1"/>
</dbReference>
<keyword evidence="3" id="KW-1185">Reference proteome</keyword>
<proteinExistence type="predicted"/>
<dbReference type="Proteomes" id="UP000737171">
    <property type="component" value="Unassembled WGS sequence"/>
</dbReference>
<gene>
    <name evidence="2" type="ORF">HLB44_30205</name>
</gene>
<reference evidence="2 3" key="1">
    <citation type="submission" date="2020-05" db="EMBL/GenBank/DDBJ databases">
        <title>Aquincola sp. isolate from soil.</title>
        <authorList>
            <person name="Han J."/>
            <person name="Kim D.-U."/>
        </authorList>
    </citation>
    <scope>NUCLEOTIDE SEQUENCE [LARGE SCALE GENOMIC DNA]</scope>
    <source>
        <strain evidence="2 3">S2</strain>
    </source>
</reference>
<dbReference type="RefSeq" id="WP_173132128.1">
    <property type="nucleotide sequence ID" value="NZ_JABRWJ010000011.1"/>
</dbReference>
<keyword evidence="2" id="KW-0251">Elongation factor</keyword>
<name>A0ABX2ERX6_9BURK</name>
<sequence length="137" mass="14609">MQFATHDERTLTELDHVRLERLIRDPAHASQTLSISAALDSAERVPSQKVQPGVVTMCSQILLADLDSRATFALTLCYPPEANASAGFVSVLSPLGASLIGLRIGDIARWRTPHGQTGAAVVAAVLFQPEASGLYTL</sequence>
<dbReference type="Gene3D" id="3.10.50.30">
    <property type="entry name" value="Transcription elongation factor, GreA/GreB, C-terminal domain"/>
    <property type="match status" value="1"/>
</dbReference>
<dbReference type="InterPro" id="IPR018151">
    <property type="entry name" value="TF_GreA/GreB_CS"/>
</dbReference>
<dbReference type="PROSITE" id="PS00830">
    <property type="entry name" value="GREAB_2"/>
    <property type="match status" value="1"/>
</dbReference>
<dbReference type="PANTHER" id="PTHR30437:SF5">
    <property type="entry name" value="REGULATOR OF NUCLEOSIDE DIPHOSPHATE KINASE"/>
    <property type="match status" value="1"/>
</dbReference>
<evidence type="ECO:0000259" key="1">
    <source>
        <dbReference type="Pfam" id="PF01272"/>
    </source>
</evidence>
<keyword evidence="2" id="KW-0648">Protein biosynthesis</keyword>
<evidence type="ECO:0000313" key="3">
    <source>
        <dbReference type="Proteomes" id="UP000737171"/>
    </source>
</evidence>
<feature type="domain" description="Transcription elongation factor GreA/GreB C-terminal" evidence="1">
    <location>
        <begin position="52"/>
        <end position="122"/>
    </location>
</feature>
<dbReference type="InterPro" id="IPR001437">
    <property type="entry name" value="Tscrpt_elong_fac_GreA/B_C"/>
</dbReference>
<comment type="caution">
    <text evidence="2">The sequence shown here is derived from an EMBL/GenBank/DDBJ whole genome shotgun (WGS) entry which is preliminary data.</text>
</comment>